<dbReference type="EnsemblBacteria" id="AAS94894">
    <property type="protein sequence ID" value="AAS94894"/>
    <property type="gene ID" value="DVU_0411"/>
</dbReference>
<dbReference type="CDD" id="cd03789">
    <property type="entry name" value="GT9_LPS_heptosyltransferase"/>
    <property type="match status" value="1"/>
</dbReference>
<dbReference type="AlphaFoldDB" id="Q72F07"/>
<dbReference type="eggNOG" id="COG0859">
    <property type="taxonomic scope" value="Bacteria"/>
</dbReference>
<keyword evidence="2" id="KW-0808">Transferase</keyword>
<dbReference type="GO" id="GO:0005829">
    <property type="term" value="C:cytosol"/>
    <property type="evidence" value="ECO:0007669"/>
    <property type="project" value="TreeGrafter"/>
</dbReference>
<dbReference type="PATRIC" id="fig|882.5.peg.388"/>
<dbReference type="InterPro" id="IPR002201">
    <property type="entry name" value="Glyco_trans_9"/>
</dbReference>
<dbReference type="CAZy" id="GT9">
    <property type="family name" value="Glycosyltransferase Family 9"/>
</dbReference>
<feature type="compositionally biased region" description="Basic and acidic residues" evidence="3">
    <location>
        <begin position="393"/>
        <end position="414"/>
    </location>
</feature>
<reference evidence="4 5" key="1">
    <citation type="journal article" date="2004" name="Nat. Biotechnol.">
        <title>The genome sequence of the anaerobic, sulfate-reducing bacterium Desulfovibrio vulgaris Hildenborough.</title>
        <authorList>
            <person name="Heidelberg J.F."/>
            <person name="Seshadri R."/>
            <person name="Haveman S.A."/>
            <person name="Hemme C.L."/>
            <person name="Paulsen I.T."/>
            <person name="Kolonay J.F."/>
            <person name="Eisen J.A."/>
            <person name="Ward N."/>
            <person name="Methe B."/>
            <person name="Brinkac L.M."/>
            <person name="Daugherty S.C."/>
            <person name="Deboy R.T."/>
            <person name="Dodson R.J."/>
            <person name="Durkin A.S."/>
            <person name="Madupu R."/>
            <person name="Nelson W.C."/>
            <person name="Sullivan S.A."/>
            <person name="Fouts D."/>
            <person name="Haft D.H."/>
            <person name="Selengut J."/>
            <person name="Peterson J.D."/>
            <person name="Davidsen T.M."/>
            <person name="Zafar N."/>
            <person name="Zhou L."/>
            <person name="Radune D."/>
            <person name="Dimitrov G."/>
            <person name="Hance M."/>
            <person name="Tran K."/>
            <person name="Khouri H."/>
            <person name="Gill J."/>
            <person name="Utterback T.R."/>
            <person name="Feldblyum T.V."/>
            <person name="Wall J.D."/>
            <person name="Voordouw G."/>
            <person name="Fraser C.M."/>
        </authorList>
    </citation>
    <scope>NUCLEOTIDE SEQUENCE [LARGE SCALE GENOMIC DNA]</scope>
    <source>
        <strain evidence="5">ATCC 29579 / DSM 644 / NCIMB 8303 / VKM B-1760 / Hildenborough</strain>
    </source>
</reference>
<dbReference type="RefSeq" id="WP_010937718.1">
    <property type="nucleotide sequence ID" value="NC_002937.3"/>
</dbReference>
<dbReference type="Pfam" id="PF01075">
    <property type="entry name" value="Glyco_transf_9"/>
    <property type="match status" value="1"/>
</dbReference>
<dbReference type="Proteomes" id="UP000002194">
    <property type="component" value="Chromosome"/>
</dbReference>
<dbReference type="InterPro" id="IPR051199">
    <property type="entry name" value="LPS_LOS_Heptosyltrfase"/>
</dbReference>
<dbReference type="SUPFAM" id="SSF53756">
    <property type="entry name" value="UDP-Glycosyltransferase/glycogen phosphorylase"/>
    <property type="match status" value="1"/>
</dbReference>
<dbReference type="PaxDb" id="882-DVU_0411"/>
<evidence type="ECO:0000256" key="3">
    <source>
        <dbReference type="SAM" id="MobiDB-lite"/>
    </source>
</evidence>
<organism evidence="4 5">
    <name type="scientific">Nitratidesulfovibrio vulgaris (strain ATCC 29579 / DSM 644 / CCUG 34227 / NCIMB 8303 / VKM B-1760 / Hildenborough)</name>
    <name type="common">Desulfovibrio vulgaris</name>
    <dbReference type="NCBI Taxonomy" id="882"/>
    <lineage>
        <taxon>Bacteria</taxon>
        <taxon>Pseudomonadati</taxon>
        <taxon>Thermodesulfobacteriota</taxon>
        <taxon>Desulfovibrionia</taxon>
        <taxon>Desulfovibrionales</taxon>
        <taxon>Desulfovibrionaceae</taxon>
        <taxon>Nitratidesulfovibrio</taxon>
    </lineage>
</organism>
<dbReference type="Gene3D" id="3.40.50.2000">
    <property type="entry name" value="Glycogen Phosphorylase B"/>
    <property type="match status" value="1"/>
</dbReference>
<dbReference type="SMR" id="Q72F07"/>
<dbReference type="PANTHER" id="PTHR30160:SF7">
    <property type="entry name" value="ADP-HEPTOSE--LPS HEPTOSYLTRANSFERASE 2"/>
    <property type="match status" value="1"/>
</dbReference>
<gene>
    <name evidence="4" type="ordered locus">DVU_0411</name>
</gene>
<evidence type="ECO:0000313" key="4">
    <source>
        <dbReference type="EMBL" id="AAS94894.1"/>
    </source>
</evidence>
<protein>
    <submittedName>
        <fullName evidence="4">Heptosyltransferase family protein</fullName>
    </submittedName>
</protein>
<feature type="region of interest" description="Disordered" evidence="3">
    <location>
        <begin position="391"/>
        <end position="414"/>
    </location>
</feature>
<evidence type="ECO:0000256" key="1">
    <source>
        <dbReference type="ARBA" id="ARBA00022676"/>
    </source>
</evidence>
<dbReference type="GO" id="GO:0008713">
    <property type="term" value="F:ADP-heptose-lipopolysaccharide heptosyltransferase activity"/>
    <property type="evidence" value="ECO:0007669"/>
    <property type="project" value="TreeGrafter"/>
</dbReference>
<keyword evidence="1" id="KW-0328">Glycosyltransferase</keyword>
<proteinExistence type="evidence at protein level"/>
<evidence type="ECO:0000313" key="5">
    <source>
        <dbReference type="Proteomes" id="UP000002194"/>
    </source>
</evidence>
<dbReference type="GO" id="GO:0009244">
    <property type="term" value="P:lipopolysaccharide core region biosynthetic process"/>
    <property type="evidence" value="ECO:0007669"/>
    <property type="project" value="TreeGrafter"/>
</dbReference>
<name>Q72F07_NITV2</name>
<evidence type="ECO:0000256" key="2">
    <source>
        <dbReference type="ARBA" id="ARBA00022679"/>
    </source>
</evidence>
<dbReference type="HOGENOM" id="CLU_032383_0_0_7"/>
<dbReference type="EMBL" id="AE017285">
    <property type="protein sequence ID" value="AAS94894.1"/>
    <property type="molecule type" value="Genomic_DNA"/>
</dbReference>
<dbReference type="PANTHER" id="PTHR30160">
    <property type="entry name" value="TETRAACYLDISACCHARIDE 4'-KINASE-RELATED"/>
    <property type="match status" value="1"/>
</dbReference>
<sequence>MRLVVINLTRFGDLLQTQPALAGLHAQGHETALVCLDNFAEAASLLYGVAHVAPLPGARLLAGLDDDWRRATADITDWCDDLTKSFRPDGVLNLTATLAGRLLARRLVPQGGPLLGFALDEHGFGLDADAWSTFLQAASRDRGCSPFNLVDVIRRVAGVGDQTPVFTLRCPDAERRAVVHRQLAEAAPEGCEGFVALQPGASEDRRRWPVASFAAVGDRLWREQRLCPVLVGSTAEQHLAEGYATAATAPFISLVGRTRLPDLAAALSCTRALVTNDTGTMHLAAGLGLPVLAIFLATAQPWDTGPYSDDACCLEPDMPCHPCPFGVPCPHDHACHDAIRPADVAALLLGRLTKGAWHSVPAKGARVWVARRDAHGFIDLASASAHGDAFASGHDDASAHGHDDASASGHEQETRTAWIREQRHFYRQFLDLKRPAATAGCPLPSLRAPDLPCALPQAFRHDCATVLGQASALLHLLGEQGLLLQRTSSDLAKQRFLTTCGRIHALFEQSPHFRALAHLWLSEMQTAGASLDTILQLASLYRALATAWHDHLSVATD</sequence>
<comment type="interaction">
    <interactant intactId="EBI-10069134">
        <id>Q72F07</id>
    </interactant>
    <interactant intactId="EBI-10069131">
        <id>Q72C19</id>
        <label>DVU_1465</label>
    </interactant>
    <organismsDiffer>false</organismsDiffer>
    <experiments>3</experiments>
</comment>
<accession>Q72F07</accession>
<dbReference type="IntAct" id="Q72F07">
    <property type="interactions" value="1"/>
</dbReference>
<dbReference type="KEGG" id="dvu:DVU_0411"/>
<dbReference type="STRING" id="882.DVU_0411"/>
<dbReference type="OrthoDB" id="9797795at2"/>
<keyword evidence="5" id="KW-1185">Reference proteome</keyword>